<dbReference type="InterPro" id="IPR040085">
    <property type="entry name" value="MJ0674-like"/>
</dbReference>
<dbReference type="PIRSF" id="PIRSF004869">
    <property type="entry name" value="PflX_prd"/>
    <property type="match status" value="1"/>
</dbReference>
<keyword evidence="7" id="KW-1185">Reference proteome</keyword>
<comment type="cofactor">
    <cofactor evidence="5">
        <name>[4Fe-4S] cluster</name>
        <dbReference type="ChEBI" id="CHEBI:49883"/>
    </cofactor>
    <text evidence="5">Binds 1 [4Fe-4S] cluster. The cluster is coordinated with 3 cysteines and an exchangeable S-adenosyl-L-methionine.</text>
</comment>
<evidence type="ECO:0000256" key="2">
    <source>
        <dbReference type="ARBA" id="ARBA00022723"/>
    </source>
</evidence>
<proteinExistence type="predicted"/>
<dbReference type="EMBL" id="BGZO01000036">
    <property type="protein sequence ID" value="GBR76626.1"/>
    <property type="molecule type" value="Genomic_DNA"/>
</dbReference>
<comment type="caution">
    <text evidence="6">The sequence shown here is derived from an EMBL/GenBank/DDBJ whole genome shotgun (WGS) entry which is preliminary data.</text>
</comment>
<dbReference type="GO" id="GO:0051536">
    <property type="term" value="F:iron-sulfur cluster binding"/>
    <property type="evidence" value="ECO:0007669"/>
    <property type="project" value="UniProtKB-KW"/>
</dbReference>
<organism evidence="6 7">
    <name type="scientific">Candidatus Termititenax persephonae</name>
    <dbReference type="NCBI Taxonomy" id="2218525"/>
    <lineage>
        <taxon>Bacteria</taxon>
        <taxon>Bacillati</taxon>
        <taxon>Candidatus Margulisiibacteriota</taxon>
        <taxon>Candidatus Termititenacia</taxon>
        <taxon>Candidatus Termititenacales</taxon>
        <taxon>Candidatus Termititenacaceae</taxon>
        <taxon>Candidatus Termititenax</taxon>
    </lineage>
</organism>
<keyword evidence="1 5" id="KW-0949">S-adenosyl-L-methionine</keyword>
<dbReference type="SUPFAM" id="SSF102114">
    <property type="entry name" value="Radical SAM enzymes"/>
    <property type="match status" value="1"/>
</dbReference>
<dbReference type="GO" id="GO:0003824">
    <property type="term" value="F:catalytic activity"/>
    <property type="evidence" value="ECO:0007669"/>
    <property type="project" value="InterPro"/>
</dbReference>
<dbReference type="PANTHER" id="PTHR43075">
    <property type="entry name" value="FORMATE LYASE ACTIVATING ENZYME, PUTATIVE (AFU_ORTHOLOGUE AFUA_2G15630)-RELATED"/>
    <property type="match status" value="1"/>
</dbReference>
<dbReference type="GO" id="GO:0046872">
    <property type="term" value="F:metal ion binding"/>
    <property type="evidence" value="ECO:0007669"/>
    <property type="project" value="UniProtKB-KW"/>
</dbReference>
<evidence type="ECO:0000313" key="6">
    <source>
        <dbReference type="EMBL" id="GBR76626.1"/>
    </source>
</evidence>
<dbReference type="Gene3D" id="3.20.20.70">
    <property type="entry name" value="Aldolase class I"/>
    <property type="match status" value="1"/>
</dbReference>
<keyword evidence="2 5" id="KW-0479">Metal-binding</keyword>
<feature type="binding site" evidence="5">
    <location>
        <position position="68"/>
    </location>
    <ligand>
        <name>[4Fe-4S] cluster</name>
        <dbReference type="ChEBI" id="CHEBI:49883"/>
        <note>4Fe-4S-S-AdoMet</note>
    </ligand>
</feature>
<feature type="binding site" evidence="5">
    <location>
        <position position="72"/>
    </location>
    <ligand>
        <name>[4Fe-4S] cluster</name>
        <dbReference type="ChEBI" id="CHEBI:49883"/>
        <note>4Fe-4S-S-AdoMet</note>
    </ligand>
</feature>
<evidence type="ECO:0000256" key="3">
    <source>
        <dbReference type="ARBA" id="ARBA00023004"/>
    </source>
</evidence>
<evidence type="ECO:0000256" key="5">
    <source>
        <dbReference type="PIRSR" id="PIRSR004869-50"/>
    </source>
</evidence>
<keyword evidence="4 5" id="KW-0411">Iron-sulfur</keyword>
<sequence length="323" mass="35112">MSNIDQLLALAEPCQLCPRQCGTRRLSGEQGFCQAGSEIQISYLGLHHGEEPPISGTRGSGTVFFGHCTMACVFCQNWQISQPPRGGVKSGAVSLSTISPPALAQKFLDLQAAGAHNINLVSPTQYAPWLAQAVSLAREKGLIVPIVYNTNGYERTEVLGLLADTIDIYLPDMKYADNVSAARYSQATNYTEHNLVAVKFMLKQKGLLQIKNDLAVQGVIVRHLVLPGLSKESQEILAALYSLNPELPVSLMSQYAPRHQAQNIPGLNRRLSAEEYAEAVAYAATLGLENVWTQEITSQDIFVPDFGADEPFAASIEPERGGR</sequence>
<dbReference type="InterPro" id="IPR007197">
    <property type="entry name" value="rSAM"/>
</dbReference>
<protein>
    <submittedName>
        <fullName evidence="6">Radical SAM protein</fullName>
    </submittedName>
</protein>
<dbReference type="InterPro" id="IPR058240">
    <property type="entry name" value="rSAM_sf"/>
</dbReference>
<accession>A0A388THJ4</accession>
<dbReference type="SFLD" id="SFLDG01099">
    <property type="entry name" value="Uncharacterised_Radical_SAM_Su"/>
    <property type="match status" value="1"/>
</dbReference>
<gene>
    <name evidence="6" type="ORF">NO2_1148</name>
</gene>
<evidence type="ECO:0000256" key="1">
    <source>
        <dbReference type="ARBA" id="ARBA00022691"/>
    </source>
</evidence>
<dbReference type="Proteomes" id="UP000275925">
    <property type="component" value="Unassembled WGS sequence"/>
</dbReference>
<evidence type="ECO:0000313" key="7">
    <source>
        <dbReference type="Proteomes" id="UP000275925"/>
    </source>
</evidence>
<dbReference type="SFLD" id="SFLDS00029">
    <property type="entry name" value="Radical_SAM"/>
    <property type="match status" value="1"/>
</dbReference>
<dbReference type="PANTHER" id="PTHR43075:SF1">
    <property type="entry name" value="FORMATE LYASE ACTIVATING ENZYME, PUTATIVE (AFU_ORTHOLOGUE AFUA_2G15630)-RELATED"/>
    <property type="match status" value="1"/>
</dbReference>
<feature type="binding site" evidence="5">
    <location>
        <position position="75"/>
    </location>
    <ligand>
        <name>[4Fe-4S] cluster</name>
        <dbReference type="ChEBI" id="CHEBI:49883"/>
        <note>4Fe-4S-S-AdoMet</note>
    </ligand>
</feature>
<name>A0A388THJ4_9BACT</name>
<dbReference type="InterPro" id="IPR013785">
    <property type="entry name" value="Aldolase_TIM"/>
</dbReference>
<dbReference type="InterPro" id="IPR016431">
    <property type="entry name" value="Pyrv-formate_lyase-activ_prd"/>
</dbReference>
<evidence type="ECO:0000256" key="4">
    <source>
        <dbReference type="ARBA" id="ARBA00023014"/>
    </source>
</evidence>
<keyword evidence="3 5" id="KW-0408">Iron</keyword>
<dbReference type="AlphaFoldDB" id="A0A388THJ4"/>
<reference evidence="6 7" key="1">
    <citation type="journal article" date="2019" name="ISME J.">
        <title>Genome analyses of uncultured TG2/ZB3 bacteria in 'Margulisbacteria' specifically attached to ectosymbiotic spirochetes of protists in the termite gut.</title>
        <authorList>
            <person name="Utami Y.D."/>
            <person name="Kuwahara H."/>
            <person name="Igai K."/>
            <person name="Murakami T."/>
            <person name="Sugaya K."/>
            <person name="Morikawa T."/>
            <person name="Nagura Y."/>
            <person name="Yuki M."/>
            <person name="Deevong P."/>
            <person name="Inoue T."/>
            <person name="Kihara K."/>
            <person name="Lo N."/>
            <person name="Yamada A."/>
            <person name="Ohkuma M."/>
            <person name="Hongoh Y."/>
        </authorList>
    </citation>
    <scope>NUCLEOTIDE SEQUENCE [LARGE SCALE GENOMIC DNA]</scope>
    <source>
        <strain evidence="6">NkOx7-02</strain>
    </source>
</reference>